<evidence type="ECO:0000259" key="2">
    <source>
        <dbReference type="SMART" id="SM01008"/>
    </source>
</evidence>
<organism evidence="3 4">
    <name type="scientific">Fibrivirga algicola</name>
    <dbReference type="NCBI Taxonomy" id="2950420"/>
    <lineage>
        <taxon>Bacteria</taxon>
        <taxon>Pseudomonadati</taxon>
        <taxon>Bacteroidota</taxon>
        <taxon>Cytophagia</taxon>
        <taxon>Cytophagales</taxon>
        <taxon>Spirosomataceae</taxon>
        <taxon>Fibrivirga</taxon>
    </lineage>
</organism>
<sequence>MDSQAFTRRNFLKVSSLTGALLSLGFYLPTNAEVAEIIKTAEADNFGVAMNAWIHIDTSGKVTIFSHRAEMGQGVYQSIPQMIAEELEVDLDKIDIVFAQGDQKKFGNQVTGGSSTVRTSYKNLLNLGATAREMLIQAAAAKWNVPKADCYAQSGYVIYKPASGAEKRMHYGELVVDAQKLETPKNVVLKKRSEYKLIGKPLRRQDTPLKTNGTATFGLDKMIPGMLYAAVERNSRLRGKVKSFDDTAARKIPGVKHVVKTRMGVFDTYREGVAVVATSSWAAIQGKKALKINWDDSGFEHLNTDEIFRRQREALKTKEGLSFKKQGDPVSVLAKASQKLDVVYETPYQYHSCMEPLNCTAHYQADKLEIWGPIQAPDWVQDYISKEMNIPRDKVIVNMTFLGGGFGRKAFMDYPHEAAIISKAIGAPVQVIWTREDDATQGPYRPGISYRCEGALENGQISAFKIKMAGQNTNHWRGGKKDEPNRSTSEGFLKPYTESIKNLSIQDIPFETPIPVMWWRSVYASTNGFAYESFIDELAHQAGKDPMTFRRDHLPEERLHRLIDKMEAVSGWKSRQKGAGYGVAITECFSSTVGQIVKVSKSATGGVKIDQVWAVMDCGWYVNPDTIKAQVEGSIVMAIGAATQHQVTFKDGIPVDKNFYSYQLPRITDIPPIEVFIMENEEAAGGVGEPGLPAFAPALTNAIFDLTGKRIRTLPFSLASV</sequence>
<name>A0ABX0QF70_9BACT</name>
<keyword evidence="4" id="KW-1185">Reference proteome</keyword>
<dbReference type="InterPro" id="IPR006311">
    <property type="entry name" value="TAT_signal"/>
</dbReference>
<dbReference type="RefSeq" id="WP_166691229.1">
    <property type="nucleotide sequence ID" value="NZ_WAEL01000002.1"/>
</dbReference>
<gene>
    <name evidence="3" type="ORF">F7231_05575</name>
</gene>
<protein>
    <submittedName>
        <fullName evidence="3">Xanthine dehydrogenase family protein molybdopterin-binding subunit</fullName>
    </submittedName>
</protein>
<dbReference type="InterPro" id="IPR046867">
    <property type="entry name" value="AldOxase/xan_DH_MoCoBD2"/>
</dbReference>
<reference evidence="3" key="1">
    <citation type="submission" date="2024-05" db="EMBL/GenBank/DDBJ databases">
        <authorList>
            <person name="Jung D.-H."/>
        </authorList>
    </citation>
    <scope>NUCLEOTIDE SEQUENCE</scope>
    <source>
        <strain evidence="3">JA-25</strain>
    </source>
</reference>
<dbReference type="InterPro" id="IPR012368">
    <property type="entry name" value="OxRdtase_Mopterin-bd_su_IorB"/>
</dbReference>
<dbReference type="PROSITE" id="PS51318">
    <property type="entry name" value="TAT"/>
    <property type="match status" value="1"/>
</dbReference>
<dbReference type="SMART" id="SM01008">
    <property type="entry name" value="Ald_Xan_dh_C"/>
    <property type="match status" value="1"/>
</dbReference>
<dbReference type="InterPro" id="IPR019546">
    <property type="entry name" value="TAT_signal_bac_arc"/>
</dbReference>
<dbReference type="Pfam" id="PF02738">
    <property type="entry name" value="MoCoBD_1"/>
    <property type="match status" value="1"/>
</dbReference>
<evidence type="ECO:0000313" key="3">
    <source>
        <dbReference type="EMBL" id="NID09632.1"/>
    </source>
</evidence>
<dbReference type="InterPro" id="IPR037165">
    <property type="entry name" value="AldOxase/xan_DH_Mopterin-bd_sf"/>
</dbReference>
<proteinExistence type="predicted"/>
<feature type="domain" description="Aldehyde oxidase/xanthine dehydrogenase a/b hammerhead" evidence="2">
    <location>
        <begin position="212"/>
        <end position="298"/>
    </location>
</feature>
<dbReference type="InterPro" id="IPR008274">
    <property type="entry name" value="AldOxase/xan_DH_MoCoBD1"/>
</dbReference>
<accession>A0ABX0QF70</accession>
<dbReference type="PIRSF" id="PIRSF036389">
    <property type="entry name" value="IOR_B"/>
    <property type="match status" value="1"/>
</dbReference>
<evidence type="ECO:0000313" key="4">
    <source>
        <dbReference type="Proteomes" id="UP000606008"/>
    </source>
</evidence>
<feature type="chain" id="PRO_5047425566" evidence="1">
    <location>
        <begin position="33"/>
        <end position="721"/>
    </location>
</feature>
<feature type="signal peptide" evidence="1">
    <location>
        <begin position="1"/>
        <end position="32"/>
    </location>
</feature>
<comment type="caution">
    <text evidence="3">The sequence shown here is derived from an EMBL/GenBank/DDBJ whole genome shotgun (WGS) entry which is preliminary data.</text>
</comment>
<dbReference type="Proteomes" id="UP000606008">
    <property type="component" value="Unassembled WGS sequence"/>
</dbReference>
<evidence type="ECO:0000256" key="1">
    <source>
        <dbReference type="SAM" id="SignalP"/>
    </source>
</evidence>
<dbReference type="Gene3D" id="3.90.1170.50">
    <property type="entry name" value="Aldehyde oxidase/xanthine dehydrogenase, a/b hammerhead"/>
    <property type="match status" value="1"/>
</dbReference>
<dbReference type="Pfam" id="PF20256">
    <property type="entry name" value="MoCoBD_2"/>
    <property type="match status" value="2"/>
</dbReference>
<dbReference type="InterPro" id="IPR000674">
    <property type="entry name" value="Ald_Oxase/Xan_DH_a/b"/>
</dbReference>
<keyword evidence="1" id="KW-0732">Signal</keyword>
<dbReference type="PANTHER" id="PTHR47495:SF2">
    <property type="entry name" value="ALDEHYDE DEHYDROGENASE"/>
    <property type="match status" value="1"/>
</dbReference>
<dbReference type="EMBL" id="WAEL01000002">
    <property type="protein sequence ID" value="NID09632.1"/>
    <property type="molecule type" value="Genomic_DNA"/>
</dbReference>
<dbReference type="SUPFAM" id="SSF56003">
    <property type="entry name" value="Molybdenum cofactor-binding domain"/>
    <property type="match status" value="2"/>
</dbReference>
<dbReference type="InterPro" id="IPR052516">
    <property type="entry name" value="N-heterocyclic_Hydroxylase"/>
</dbReference>
<dbReference type="PANTHER" id="PTHR47495">
    <property type="entry name" value="ALDEHYDE DEHYDROGENASE"/>
    <property type="match status" value="1"/>
</dbReference>
<dbReference type="NCBIfam" id="TIGR01409">
    <property type="entry name" value="TAT_signal_seq"/>
    <property type="match status" value="1"/>
</dbReference>
<dbReference type="Gene3D" id="3.30.365.10">
    <property type="entry name" value="Aldehyde oxidase/xanthine dehydrogenase, molybdopterin binding domain"/>
    <property type="match status" value="4"/>
</dbReference>